<dbReference type="EMBL" id="JACSEA010000009">
    <property type="protein sequence ID" value="KAF7392734.1"/>
    <property type="molecule type" value="Genomic_DNA"/>
</dbReference>
<evidence type="ECO:0000313" key="2">
    <source>
        <dbReference type="EMBL" id="KAF7392734.1"/>
    </source>
</evidence>
<evidence type="ECO:0000313" key="3">
    <source>
        <dbReference type="Proteomes" id="UP000614350"/>
    </source>
</evidence>
<accession>A0A834N2L6</accession>
<keyword evidence="1" id="KW-1133">Transmembrane helix</keyword>
<gene>
    <name evidence="2" type="ORF">HZH66_008567</name>
</gene>
<keyword evidence="3" id="KW-1185">Reference proteome</keyword>
<dbReference type="AlphaFoldDB" id="A0A834N2L6"/>
<name>A0A834N2L6_VESVU</name>
<feature type="transmembrane region" description="Helical" evidence="1">
    <location>
        <begin position="37"/>
        <end position="54"/>
    </location>
</feature>
<keyword evidence="1" id="KW-0472">Membrane</keyword>
<protein>
    <submittedName>
        <fullName evidence="2">Uncharacterized protein</fullName>
    </submittedName>
</protein>
<comment type="caution">
    <text evidence="2">The sequence shown here is derived from an EMBL/GenBank/DDBJ whole genome shotgun (WGS) entry which is preliminary data.</text>
</comment>
<evidence type="ECO:0000256" key="1">
    <source>
        <dbReference type="SAM" id="Phobius"/>
    </source>
</evidence>
<proteinExistence type="predicted"/>
<keyword evidence="1" id="KW-0812">Transmembrane</keyword>
<organism evidence="2 3">
    <name type="scientific">Vespula vulgaris</name>
    <name type="common">Yellow jacket</name>
    <name type="synonym">Wasp</name>
    <dbReference type="NCBI Taxonomy" id="7454"/>
    <lineage>
        <taxon>Eukaryota</taxon>
        <taxon>Metazoa</taxon>
        <taxon>Ecdysozoa</taxon>
        <taxon>Arthropoda</taxon>
        <taxon>Hexapoda</taxon>
        <taxon>Insecta</taxon>
        <taxon>Pterygota</taxon>
        <taxon>Neoptera</taxon>
        <taxon>Endopterygota</taxon>
        <taxon>Hymenoptera</taxon>
        <taxon>Apocrita</taxon>
        <taxon>Aculeata</taxon>
        <taxon>Vespoidea</taxon>
        <taxon>Vespidae</taxon>
        <taxon>Vespinae</taxon>
        <taxon>Vespula</taxon>
    </lineage>
</organism>
<sequence>MVNRITSISFIVDNSNGSKEGSADFEKAVRYCGYGRFHYGLMLLCGMMFLSVGFQNNRIKVTCPKYHLIQRLEIYECIMHVREHYDACPVKRCFKADPAWVLIVSSLVNRNVHSLWYWQ</sequence>
<dbReference type="Proteomes" id="UP000614350">
    <property type="component" value="Unassembled WGS sequence"/>
</dbReference>
<reference evidence="2" key="1">
    <citation type="journal article" date="2020" name="G3 (Bethesda)">
        <title>High-Quality Assemblies for Three Invasive Social Wasps from the &lt;i&gt;Vespula&lt;/i&gt; Genus.</title>
        <authorList>
            <person name="Harrop T.W.R."/>
            <person name="Guhlin J."/>
            <person name="McLaughlin G.M."/>
            <person name="Permina E."/>
            <person name="Stockwell P."/>
            <person name="Gilligan J."/>
            <person name="Le Lec M.F."/>
            <person name="Gruber M.A.M."/>
            <person name="Quinn O."/>
            <person name="Lovegrove M."/>
            <person name="Duncan E.J."/>
            <person name="Remnant E.J."/>
            <person name="Van Eeckhoven J."/>
            <person name="Graham B."/>
            <person name="Knapp R.A."/>
            <person name="Langford K.W."/>
            <person name="Kronenberg Z."/>
            <person name="Press M.O."/>
            <person name="Eacker S.M."/>
            <person name="Wilson-Rankin E.E."/>
            <person name="Purcell J."/>
            <person name="Lester P.J."/>
            <person name="Dearden P.K."/>
        </authorList>
    </citation>
    <scope>NUCLEOTIDE SEQUENCE</scope>
    <source>
        <strain evidence="2">Marl-1</strain>
    </source>
</reference>